<keyword evidence="1" id="KW-1133">Transmembrane helix</keyword>
<feature type="transmembrane region" description="Helical" evidence="1">
    <location>
        <begin position="65"/>
        <end position="89"/>
    </location>
</feature>
<keyword evidence="1" id="KW-0472">Membrane</keyword>
<evidence type="ECO:0000256" key="1">
    <source>
        <dbReference type="SAM" id="Phobius"/>
    </source>
</evidence>
<feature type="transmembrane region" description="Helical" evidence="1">
    <location>
        <begin position="110"/>
        <end position="134"/>
    </location>
</feature>
<keyword evidence="3" id="KW-1185">Reference proteome</keyword>
<evidence type="ECO:0000313" key="2">
    <source>
        <dbReference type="EMBL" id="RGD59790.1"/>
    </source>
</evidence>
<dbReference type="AlphaFoldDB" id="A0A372ZWL2"/>
<reference evidence="2 3" key="1">
    <citation type="submission" date="2018-08" db="EMBL/GenBank/DDBJ databases">
        <title>Diversity &amp; Physiological Properties of Lignin-Decomposing Actinobacteria from Soil.</title>
        <authorList>
            <person name="Roh S.G."/>
            <person name="Kim S.B."/>
        </authorList>
    </citation>
    <scope>NUCLEOTIDE SEQUENCE [LARGE SCALE GENOMIC DNA]</scope>
    <source>
        <strain evidence="2 3">MMS17-GH009</strain>
    </source>
</reference>
<evidence type="ECO:0008006" key="4">
    <source>
        <dbReference type="Google" id="ProtNLM"/>
    </source>
</evidence>
<protein>
    <recommendedName>
        <fullName evidence="4">DUF3995 domain-containing protein</fullName>
    </recommendedName>
</protein>
<comment type="caution">
    <text evidence="2">The sequence shown here is derived from an EMBL/GenBank/DDBJ whole genome shotgun (WGS) entry which is preliminary data.</text>
</comment>
<dbReference type="EMBL" id="QVIG01000001">
    <property type="protein sequence ID" value="RGD59790.1"/>
    <property type="molecule type" value="Genomic_DNA"/>
</dbReference>
<name>A0A372ZWL2_9ACTN</name>
<dbReference type="Proteomes" id="UP000263377">
    <property type="component" value="Unassembled WGS sequence"/>
</dbReference>
<gene>
    <name evidence="2" type="ORF">DR950_20180</name>
</gene>
<accession>A0A372ZWL2</accession>
<feature type="transmembrane region" description="Helical" evidence="1">
    <location>
        <begin position="146"/>
        <end position="166"/>
    </location>
</feature>
<evidence type="ECO:0000313" key="3">
    <source>
        <dbReference type="Proteomes" id="UP000263377"/>
    </source>
</evidence>
<proteinExistence type="predicted"/>
<sequence length="185" mass="19507">MTTPRPAAAASTAVPAAPRWAVRAAHLAAVTALPAGLWRLGLVAGWHGGYTEAGYRAMGLTGWGAVWPVFLSLFTEALALLTIGLVRPWGTVPPRWVPFLGGRPVRPRAVVLAASLGAVCLALLWTPFVGWWALPGTGMTPLGHTLVGFLYLPTIAWAPLLAAVTVSYHRRHQAPSAAVTLPRTA</sequence>
<dbReference type="RefSeq" id="WP_117487934.1">
    <property type="nucleotide sequence ID" value="NZ_QVIG01000001.1"/>
</dbReference>
<keyword evidence="1" id="KW-0812">Transmembrane</keyword>
<organism evidence="2 3">
    <name type="scientific">Kitasatospora xanthocidica</name>
    <dbReference type="NCBI Taxonomy" id="83382"/>
    <lineage>
        <taxon>Bacteria</taxon>
        <taxon>Bacillati</taxon>
        <taxon>Actinomycetota</taxon>
        <taxon>Actinomycetes</taxon>
        <taxon>Kitasatosporales</taxon>
        <taxon>Streptomycetaceae</taxon>
        <taxon>Kitasatospora</taxon>
    </lineage>
</organism>